<gene>
    <name evidence="2" type="ORF">CBRE1094_LOCUS44659</name>
</gene>
<reference evidence="2" key="1">
    <citation type="submission" date="2021-01" db="EMBL/GenBank/DDBJ databases">
        <authorList>
            <person name="Corre E."/>
            <person name="Pelletier E."/>
            <person name="Niang G."/>
            <person name="Scheremetjew M."/>
            <person name="Finn R."/>
            <person name="Kale V."/>
            <person name="Holt S."/>
            <person name="Cochrane G."/>
            <person name="Meng A."/>
            <person name="Brown T."/>
            <person name="Cohen L."/>
        </authorList>
    </citation>
    <scope>NUCLEOTIDE SEQUENCE</scope>
    <source>
        <strain evidence="2">UTEX LB 985</strain>
    </source>
</reference>
<feature type="region of interest" description="Disordered" evidence="1">
    <location>
        <begin position="214"/>
        <end position="278"/>
    </location>
</feature>
<feature type="compositionally biased region" description="Low complexity" evidence="1">
    <location>
        <begin position="216"/>
        <end position="238"/>
    </location>
</feature>
<evidence type="ECO:0000313" key="2">
    <source>
        <dbReference type="EMBL" id="CAD9549116.1"/>
    </source>
</evidence>
<accession>A0A7S2JIX6</accession>
<evidence type="ECO:0000256" key="1">
    <source>
        <dbReference type="SAM" id="MobiDB-lite"/>
    </source>
</evidence>
<feature type="compositionally biased region" description="Polar residues" evidence="1">
    <location>
        <begin position="253"/>
        <end position="265"/>
    </location>
</feature>
<organism evidence="2">
    <name type="scientific">Haptolina brevifila</name>
    <dbReference type="NCBI Taxonomy" id="156173"/>
    <lineage>
        <taxon>Eukaryota</taxon>
        <taxon>Haptista</taxon>
        <taxon>Haptophyta</taxon>
        <taxon>Prymnesiophyceae</taxon>
        <taxon>Prymnesiales</taxon>
        <taxon>Prymnesiaceae</taxon>
        <taxon>Haptolina</taxon>
    </lineage>
</organism>
<dbReference type="EMBL" id="HBGU01081799">
    <property type="protein sequence ID" value="CAD9549116.1"/>
    <property type="molecule type" value="Transcribed_RNA"/>
</dbReference>
<name>A0A7S2JIX6_9EUKA</name>
<sequence length="506" mass="57596">MELAKTLLESGCSWGSELMSKESLREATHRPLETWNPATDGSWWCRHCQKHVWKSWGEVHALEARLAKLRSAVANDDEAAETELNNLLKQHADQHLDMILLAELPAEAGTEVLLVDFLHGLNLNCAKVAWKYSFGDRMLPKQRVQAARYLNSIDVPLDVREKGKREQSQKWFSSSQFDEYMLGSEVRTKSKSPGLAENTWAMVDIVFQPTGATVEAKAAPSPAPSTSQPTKAAPAPSQSRKKRLAPTAGFAASTPQPSSTATDSQPKPPAPKPIQLPKHLQNRRVEAELQQMREFVRQRFGSRAVEAMNSIELWACYGEMYREARDPWTSDTKEYRAKRALRFLRTAVAFGVALATVSDYKHKSWYVHYMVWIVPRMIYLYGDLWRFSTAAIESRNARLKRMGITCISWRPYQEGKSVYHCIDYRTGKEVEREQSYKSCPMEQMLSKVLALQDAWHGDSIFMRPEKLRLQQDLRRKRLKCEFESDVHVGSGLGDMSVVLLGKSQSI</sequence>
<proteinExistence type="predicted"/>
<dbReference type="AlphaFoldDB" id="A0A7S2JIX6"/>
<protein>
    <submittedName>
        <fullName evidence="2">Uncharacterized protein</fullName>
    </submittedName>
</protein>